<keyword evidence="5" id="KW-0175">Coiled coil</keyword>
<dbReference type="PANTHER" id="PTHR20544:SF0">
    <property type="entry name" value="NUCLEOPROTEIN TPR_MLP1 DOMAIN-CONTAINING PROTEIN"/>
    <property type="match status" value="1"/>
</dbReference>
<evidence type="ECO:0000256" key="3">
    <source>
        <dbReference type="ARBA" id="ARBA00023212"/>
    </source>
</evidence>
<dbReference type="SUPFAM" id="SSF57997">
    <property type="entry name" value="Tropomyosin"/>
    <property type="match status" value="1"/>
</dbReference>
<dbReference type="VEuPathDB" id="VectorBase:LLOJ003008"/>
<evidence type="ECO:0000256" key="1">
    <source>
        <dbReference type="ARBA" id="ARBA00004114"/>
    </source>
</evidence>
<dbReference type="PANTHER" id="PTHR20544">
    <property type="entry name" value="CENTROSOMAL PROTEIN CEP135"/>
    <property type="match status" value="1"/>
</dbReference>
<evidence type="ECO:0000256" key="2">
    <source>
        <dbReference type="ARBA" id="ARBA00022490"/>
    </source>
</evidence>
<dbReference type="EnsemblMetazoa" id="LLOJ003008-RA">
    <property type="protein sequence ID" value="LLOJ003008-PA"/>
    <property type="gene ID" value="LLOJ003008"/>
</dbReference>
<feature type="region of interest" description="Disordered" evidence="6">
    <location>
        <begin position="383"/>
        <end position="409"/>
    </location>
</feature>
<dbReference type="EMBL" id="GITU01005936">
    <property type="protein sequence ID" value="MBC1174639.1"/>
    <property type="molecule type" value="Transcribed_RNA"/>
</dbReference>
<comment type="similarity">
    <text evidence="4">Belongs to the CEP135/TSGA10 family.</text>
</comment>
<evidence type="ECO:0000256" key="5">
    <source>
        <dbReference type="SAM" id="Coils"/>
    </source>
</evidence>
<dbReference type="GO" id="GO:0005814">
    <property type="term" value="C:centriole"/>
    <property type="evidence" value="ECO:0007669"/>
    <property type="project" value="UniProtKB-SubCell"/>
</dbReference>
<keyword evidence="2" id="KW-0963">Cytoplasm</keyword>
<feature type="region of interest" description="Disordered" evidence="6">
    <location>
        <begin position="1328"/>
        <end position="1349"/>
    </location>
</feature>
<feature type="coiled-coil region" evidence="5">
    <location>
        <begin position="480"/>
        <end position="700"/>
    </location>
</feature>
<evidence type="ECO:0000313" key="9">
    <source>
        <dbReference type="Proteomes" id="UP000092461"/>
    </source>
</evidence>
<dbReference type="InterPro" id="IPR051877">
    <property type="entry name" value="Centriole_BasalBody_StrucProt"/>
</dbReference>
<keyword evidence="9" id="KW-1185">Reference proteome</keyword>
<organism evidence="8 9">
    <name type="scientific">Lutzomyia longipalpis</name>
    <name type="common">Sand fly</name>
    <dbReference type="NCBI Taxonomy" id="7200"/>
    <lineage>
        <taxon>Eukaryota</taxon>
        <taxon>Metazoa</taxon>
        <taxon>Ecdysozoa</taxon>
        <taxon>Arthropoda</taxon>
        <taxon>Hexapoda</taxon>
        <taxon>Insecta</taxon>
        <taxon>Pterygota</taxon>
        <taxon>Neoptera</taxon>
        <taxon>Endopterygota</taxon>
        <taxon>Diptera</taxon>
        <taxon>Nematocera</taxon>
        <taxon>Psychodoidea</taxon>
        <taxon>Psychodidae</taxon>
        <taxon>Lutzomyia</taxon>
        <taxon>Lutzomyia</taxon>
    </lineage>
</organism>
<reference evidence="7" key="2">
    <citation type="journal article" date="2020" name="BMC">
        <title>Leishmania infection induces a limited differential gene expression in the sand fly midgut.</title>
        <authorList>
            <person name="Coutinho-Abreu I.V."/>
            <person name="Serafim T.D."/>
            <person name="Meneses C."/>
            <person name="Kamhawi S."/>
            <person name="Oliveira F."/>
            <person name="Valenzuela J.G."/>
        </authorList>
    </citation>
    <scope>NUCLEOTIDE SEQUENCE</scope>
    <source>
        <strain evidence="7">Jacobina</strain>
        <tissue evidence="7">Midgut</tissue>
    </source>
</reference>
<dbReference type="VEuPathDB" id="VectorBase:LLONM1_009889"/>
<feature type="coiled-coil region" evidence="5">
    <location>
        <begin position="736"/>
        <end position="1051"/>
    </location>
</feature>
<evidence type="ECO:0000313" key="8">
    <source>
        <dbReference type="EnsemblMetazoa" id="LLOJ003008-PA"/>
    </source>
</evidence>
<reference evidence="9" key="1">
    <citation type="submission" date="2012-05" db="EMBL/GenBank/DDBJ databases">
        <title>Whole Genome Assembly of Lutzomyia longipalpis.</title>
        <authorList>
            <person name="Richards S."/>
            <person name="Qu C."/>
            <person name="Dillon R."/>
            <person name="Worley K."/>
            <person name="Scherer S."/>
            <person name="Batterton M."/>
            <person name="Taylor A."/>
            <person name="Hawes A."/>
            <person name="Hernandez B."/>
            <person name="Kovar C."/>
            <person name="Mandapat C."/>
            <person name="Pham C."/>
            <person name="Qu C."/>
            <person name="Jing C."/>
            <person name="Bess C."/>
            <person name="Bandaranaike D."/>
            <person name="Ngo D."/>
            <person name="Ongeri F."/>
            <person name="Arias F."/>
            <person name="Lara F."/>
            <person name="Weissenberger G."/>
            <person name="Kamau G."/>
            <person name="Han H."/>
            <person name="Shen H."/>
            <person name="Dinh H."/>
            <person name="Khalil I."/>
            <person name="Jones J."/>
            <person name="Shafer J."/>
            <person name="Jayaseelan J."/>
            <person name="Quiroz J."/>
            <person name="Blankenburg K."/>
            <person name="Nguyen L."/>
            <person name="Jackson L."/>
            <person name="Francisco L."/>
            <person name="Tang L.-Y."/>
            <person name="Pu L.-L."/>
            <person name="Perales L."/>
            <person name="Lorensuhewa L."/>
            <person name="Munidasa M."/>
            <person name="Coyle M."/>
            <person name="Taylor M."/>
            <person name="Puazo M."/>
            <person name="Firestine M."/>
            <person name="Scheel M."/>
            <person name="Javaid M."/>
            <person name="Wang M."/>
            <person name="Li M."/>
            <person name="Tabassum N."/>
            <person name="Saada N."/>
            <person name="Osuji N."/>
            <person name="Aqrawi P."/>
            <person name="Fu Q."/>
            <person name="Thornton R."/>
            <person name="Raj R."/>
            <person name="Goodspeed R."/>
            <person name="Mata R."/>
            <person name="Najjar R."/>
            <person name="Gubbala S."/>
            <person name="Lee S."/>
            <person name="Denson S."/>
            <person name="Patil S."/>
            <person name="Macmil S."/>
            <person name="Qi S."/>
            <person name="Matskevitch T."/>
            <person name="Palculict T."/>
            <person name="Mathew T."/>
            <person name="Vee V."/>
            <person name="Velamala V."/>
            <person name="Korchina V."/>
            <person name="Cai W."/>
            <person name="Liu W."/>
            <person name="Dai W."/>
            <person name="Zou X."/>
            <person name="Zhu Y."/>
            <person name="Zhang Y."/>
            <person name="Wu Y.-Q."/>
            <person name="Xin Y."/>
            <person name="Nazarath L."/>
            <person name="Kovar C."/>
            <person name="Han Y."/>
            <person name="Muzny D."/>
            <person name="Gibbs R."/>
        </authorList>
    </citation>
    <scope>NUCLEOTIDE SEQUENCE [LARGE SCALE GENOMIC DNA]</scope>
    <source>
        <strain evidence="9">Jacobina</strain>
    </source>
</reference>
<protein>
    <submittedName>
        <fullName evidence="7">Putative myosin class ii heavy chain</fullName>
    </submittedName>
</protein>
<accession>A0A1B0CF87</accession>
<evidence type="ECO:0000256" key="4">
    <source>
        <dbReference type="ARBA" id="ARBA00038123"/>
    </source>
</evidence>
<proteinExistence type="inferred from homology"/>
<reference evidence="8" key="3">
    <citation type="submission" date="2020-05" db="UniProtKB">
        <authorList>
            <consortium name="EnsemblMetazoa"/>
        </authorList>
    </citation>
    <scope>IDENTIFICATION</scope>
    <source>
        <strain evidence="8">Jacobina</strain>
    </source>
</reference>
<evidence type="ECO:0000313" key="7">
    <source>
        <dbReference type="EMBL" id="MBC1174639.1"/>
    </source>
</evidence>
<feature type="coiled-coil region" evidence="5">
    <location>
        <begin position="98"/>
        <end position="132"/>
    </location>
</feature>
<feature type="coiled-coil region" evidence="5">
    <location>
        <begin position="419"/>
        <end position="453"/>
    </location>
</feature>
<dbReference type="EMBL" id="AJWK01009815">
    <property type="status" value="NOT_ANNOTATED_CDS"/>
    <property type="molecule type" value="Genomic_DNA"/>
</dbReference>
<name>A0A1B0CF87_LUTLO</name>
<comment type="subcellular location">
    <subcellularLocation>
        <location evidence="1">Cytoplasm</location>
        <location evidence="1">Cytoskeleton</location>
        <location evidence="1">Microtubule organizing center</location>
        <location evidence="1">Centrosome</location>
        <location evidence="1">Centriole</location>
    </subcellularLocation>
</comment>
<dbReference type="EMBL" id="AJWK01009816">
    <property type="status" value="NOT_ANNOTATED_CDS"/>
    <property type="molecule type" value="Genomic_DNA"/>
</dbReference>
<feature type="compositionally biased region" description="Basic and acidic residues" evidence="6">
    <location>
        <begin position="1328"/>
        <end position="1338"/>
    </location>
</feature>
<dbReference type="Gene3D" id="1.10.287.1490">
    <property type="match status" value="2"/>
</dbReference>
<dbReference type="Proteomes" id="UP000092461">
    <property type="component" value="Unassembled WGS sequence"/>
</dbReference>
<sequence length="1349" mass="156453">MDTEERQKNLRKKLDLLGFRQPLPVSGVGLVSALLEDLLKTTDSLKVAKKEINQLLQEKSAWELGAEPYKCDNSKLLKECNKLNSDLIRQHDNFEIKRAEFLRKIRTLELDKRYLEEQCKELGGRVRELEVKFVPKGDAKHHKDGMNLIRKPFVSTVRSGLLPSMPEGEKGPYRVCSVCPNARSCNGNRLEMEKIQNDVQNRDDCIQVLKKQIESRDREIERLGSLLSGGRPVTTLARDCCFRGVGSMAEDVEILQKQKCDLKKELNEALAAQHEAMQRAMRLAERNSILEQDYSELEKTALDLETKANRMACDKDHENSDLKRRISDLMSTIEVLRADAERLEMNEISGSVREKLVQALKKEKTLQMTIEKLQKKVTKLKAKLSEAKSSDDTSARDSSQVRREETESLRKEIATLQDKVRSNSEVKELKLKLSEKELEIRNLHHELNQLRRDKMSNLGEICSARSLGQSSATLRQERERELMRGDLEKAKIERDALRDRLKMATEAQLEEQRRYEGLLQDINGRIGRLEAEKAELLSAQGPTQITVTLLKEELKEVRDRLKDLQNENNALRSTNSHLKILNEQTEKVLVQNHNKLIHSEAQLGETSSKLSTLDATKEQLRQELDCARGQISQLRANEIQLQNEKDSVVIELDQKTEKAFHLEQEIKRLKMDKRDLEVVLDQLKRRLDEMRNDSHEREKQYQDVACETGTLRSQIGTLKRNADTARSENGRLVTELTDCQSELKLTRQKLKETQKEVDGLRLQLQQYVQEVERAENLLAKKELEREEMLDHFKSLSQDTIMLEGNNQALEMMTAETNQLKLRESEIEEFEKQVTVLSSQVAVLEGDLEDCKDDKNKLKSDLDAMRELCSKLDHQKDKFMEEVQELTSIRADLEKELERLRSQLGRSIVNEGATESAKDFEQQTLLIANLNQEVSHLRGKVAQLEMELKEEHRVCVRNENLAMEYKTQLQEAQQKLTDERYERTKMQEDTESLQNEKDSVVIELDQKTEKAFHLEQEIKRLKMDKRDLEVVLDQLKRRLDEMRNDSHEREKQYQDVACETGTLRSQIGTLKRNADTARSENGRLVTELTDCQSELKLTRQKLKETQKEVDGLRLQLQQYVQEVERAENLLAKKELEREEMLDHFKSLSQDTIMLEGNNQALEMMTAETNQLKLRESEIEEFEKQVTVLSSQVADLEGDLEDCKDDKNKLQSDLDAMRELCSKLDHQKDKFMEEVQELTSIRADLEKELERLRSQLGRSIVNEGATEGAKDFEQQTLLIANLNQEVSHLRGKVAQLEMELKEEHRVCVRNENLAMEYKTQLQEAQQKLTDERYERTKMQEDTESVSRYPTL</sequence>
<evidence type="ECO:0000256" key="6">
    <source>
        <dbReference type="SAM" id="MobiDB-lite"/>
    </source>
</evidence>
<keyword evidence="3" id="KW-0206">Cytoskeleton</keyword>